<evidence type="ECO:0000313" key="1">
    <source>
        <dbReference type="EMBL" id="KAL0563316.1"/>
    </source>
</evidence>
<comment type="caution">
    <text evidence="1">The sequence shown here is derived from an EMBL/GenBank/DDBJ whole genome shotgun (WGS) entry which is preliminary data.</text>
</comment>
<dbReference type="PANTHER" id="PTHR38926">
    <property type="entry name" value="F-BOX DOMAIN CONTAINING PROTEIN, EXPRESSED"/>
    <property type="match status" value="1"/>
</dbReference>
<dbReference type="Gene3D" id="3.80.10.10">
    <property type="entry name" value="Ribonuclease Inhibitor"/>
    <property type="match status" value="1"/>
</dbReference>
<evidence type="ECO:0000313" key="2">
    <source>
        <dbReference type="Proteomes" id="UP001465976"/>
    </source>
</evidence>
<dbReference type="SUPFAM" id="SSF52047">
    <property type="entry name" value="RNI-like"/>
    <property type="match status" value="1"/>
</dbReference>
<protein>
    <recommendedName>
        <fullName evidence="3">F-box domain-containing protein</fullName>
    </recommendedName>
</protein>
<accession>A0ABR3EKA1</accession>
<keyword evidence="2" id="KW-1185">Reference proteome</keyword>
<reference evidence="1 2" key="1">
    <citation type="submission" date="2024-02" db="EMBL/GenBank/DDBJ databases">
        <title>A draft genome for the cacao thread blight pathogen Marasmius crinis-equi.</title>
        <authorList>
            <person name="Cohen S.P."/>
            <person name="Baruah I.K."/>
            <person name="Amoako-Attah I."/>
            <person name="Bukari Y."/>
            <person name="Meinhardt L.W."/>
            <person name="Bailey B.A."/>
        </authorList>
    </citation>
    <scope>NUCLEOTIDE SEQUENCE [LARGE SCALE GENOMIC DNA]</scope>
    <source>
        <strain evidence="1 2">GH-76</strain>
    </source>
</reference>
<dbReference type="InterPro" id="IPR032675">
    <property type="entry name" value="LRR_dom_sf"/>
</dbReference>
<gene>
    <name evidence="1" type="ORF">V5O48_018756</name>
</gene>
<name>A0ABR3EKA1_9AGAR</name>
<dbReference type="PANTHER" id="PTHR38926:SF5">
    <property type="entry name" value="F-BOX AND LEUCINE-RICH REPEAT PROTEIN 6"/>
    <property type="match status" value="1"/>
</dbReference>
<dbReference type="Proteomes" id="UP001465976">
    <property type="component" value="Unassembled WGS sequence"/>
</dbReference>
<evidence type="ECO:0008006" key="3">
    <source>
        <dbReference type="Google" id="ProtNLM"/>
    </source>
</evidence>
<organism evidence="1 2">
    <name type="scientific">Marasmius crinis-equi</name>
    <dbReference type="NCBI Taxonomy" id="585013"/>
    <lineage>
        <taxon>Eukaryota</taxon>
        <taxon>Fungi</taxon>
        <taxon>Dikarya</taxon>
        <taxon>Basidiomycota</taxon>
        <taxon>Agaricomycotina</taxon>
        <taxon>Agaricomycetes</taxon>
        <taxon>Agaricomycetidae</taxon>
        <taxon>Agaricales</taxon>
        <taxon>Marasmiineae</taxon>
        <taxon>Marasmiaceae</taxon>
        <taxon>Marasmius</taxon>
    </lineage>
</organism>
<dbReference type="EMBL" id="JBAHYK010003664">
    <property type="protein sequence ID" value="KAL0563316.1"/>
    <property type="molecule type" value="Genomic_DNA"/>
</dbReference>
<proteinExistence type="predicted"/>
<sequence length="606" mass="68574">MNLETPFARVLDTNYIPSVEERDTLQSLIREPEEMILELDEEIARLVAKREELRCFVGRHRTLLSPFRRLPVDVWRTIFCACLPDNKLSLCTRTMKEAPLLLTTVCRSWREIALNTPRLWHSIHIFIPLPSGQFTGDKYVSVMRARIDGFREWLDRSGSLPITISLAMQGHLSSTANQDQSASALHIARTGFTELVAQYSHRWGTLVFGFATETLDLSPFDRLTPQDLRLLEDVHGFGTLFFRHMRPAVSDPGSANLSPLAHLLSRASSLRRLKLINESIIQTTLSLPLAWSRLTELSISLASRNSLTPGQVIRALAKQCRSLITFSLENEWRIRHTDHDIDVNSSPFEWPSLQDLSLSFRCPCFTSNPDGSSTLLPVIANTFMAVVFTSLTRFSVCIEDRSHNPSQALMDTAPFEALLLSSQRSLVSLEVSCPQYFTLEALLRVLRPLNALTSLNLGHTTASLGRVMHEGDAPSDRAYYWCSMLLQAIDSDYENVCPGLEEVGFWRCYVNEVDALLRFAVQRPKLRAFRVDFGQAASRFSLESRAEMEVLRERGVGMSWSYMEVVKDQPHDNPKNGIPWWSLGLVGENRQSTGRTSVVRSHVLHA</sequence>